<feature type="DNA-binding region" description="H-T-H motif" evidence="2">
    <location>
        <begin position="55"/>
        <end position="74"/>
    </location>
</feature>
<dbReference type="GO" id="GO:0003677">
    <property type="term" value="F:DNA binding"/>
    <property type="evidence" value="ECO:0007669"/>
    <property type="project" value="UniProtKB-UniRule"/>
</dbReference>
<feature type="domain" description="HTH tetR-type" evidence="3">
    <location>
        <begin position="32"/>
        <end position="92"/>
    </location>
</feature>
<keyword evidence="1 2" id="KW-0238">DNA-binding</keyword>
<name>C2EQS4_9LACO</name>
<dbReference type="STRING" id="525365.HMPREF0548_2020"/>
<dbReference type="eggNOG" id="COG1309">
    <property type="taxonomic scope" value="Bacteria"/>
</dbReference>
<dbReference type="PATRIC" id="fig|525365.8.peg.1171"/>
<evidence type="ECO:0000313" key="5">
    <source>
        <dbReference type="Proteomes" id="UP000005583"/>
    </source>
</evidence>
<proteinExistence type="predicted"/>
<sequence>MVRSEKQDLFSKKIFYYFFLNKGDAILDIRTQTTQLNLKNALLKCIQNQPFSTIKVKDVILTSGISSRTFYQYYKDTQDLLLAIETDLLTEFNEALRKDSDTVNGTIDHALTQWELVKIAENISKHSIDFFLRNKNKLEILTSDNGDIRFINKMVKAANQEFAKRMKKMQPNYQAILENEQAIPPDMVLDIFDRDVINIVLRLISYNDELSPADMRRYIAGYLTRSPLQFLGLVK</sequence>
<evidence type="ECO:0000256" key="1">
    <source>
        <dbReference type="ARBA" id="ARBA00023125"/>
    </source>
</evidence>
<dbReference type="SUPFAM" id="SSF46689">
    <property type="entry name" value="Homeodomain-like"/>
    <property type="match status" value="1"/>
</dbReference>
<accession>C2EQS4</accession>
<dbReference type="InterPro" id="IPR001647">
    <property type="entry name" value="HTH_TetR"/>
</dbReference>
<keyword evidence="5" id="KW-1185">Reference proteome</keyword>
<organism evidence="4 5">
    <name type="scientific">Lactobacillus ultunensis DSM 16047</name>
    <dbReference type="NCBI Taxonomy" id="525365"/>
    <lineage>
        <taxon>Bacteria</taxon>
        <taxon>Bacillati</taxon>
        <taxon>Bacillota</taxon>
        <taxon>Bacilli</taxon>
        <taxon>Lactobacillales</taxon>
        <taxon>Lactobacillaceae</taxon>
        <taxon>Lactobacillus</taxon>
    </lineage>
</organism>
<dbReference type="Gene3D" id="1.10.357.10">
    <property type="entry name" value="Tetracycline Repressor, domain 2"/>
    <property type="match status" value="1"/>
</dbReference>
<dbReference type="HOGENOM" id="CLU_087539_5_1_9"/>
<protein>
    <recommendedName>
        <fullName evidence="3">HTH tetR-type domain-containing protein</fullName>
    </recommendedName>
</protein>
<gene>
    <name evidence="4" type="ORF">HMPREF0548_2020</name>
</gene>
<evidence type="ECO:0000259" key="3">
    <source>
        <dbReference type="PROSITE" id="PS50977"/>
    </source>
</evidence>
<evidence type="ECO:0000256" key="2">
    <source>
        <dbReference type="PROSITE-ProRule" id="PRU00335"/>
    </source>
</evidence>
<comment type="caution">
    <text evidence="4">The sequence shown here is derived from an EMBL/GenBank/DDBJ whole genome shotgun (WGS) entry which is preliminary data.</text>
</comment>
<dbReference type="Proteomes" id="UP000005583">
    <property type="component" value="Unassembled WGS sequence"/>
</dbReference>
<dbReference type="AlphaFoldDB" id="C2EQS4"/>
<evidence type="ECO:0000313" key="4">
    <source>
        <dbReference type="EMBL" id="EEJ71077.1"/>
    </source>
</evidence>
<reference evidence="4 5" key="1">
    <citation type="submission" date="2009-01" db="EMBL/GenBank/DDBJ databases">
        <authorList>
            <person name="Qin X."/>
            <person name="Bachman B."/>
            <person name="Battles P."/>
            <person name="Bell A."/>
            <person name="Bess C."/>
            <person name="Bickham C."/>
            <person name="Chaboub L."/>
            <person name="Chen D."/>
            <person name="Coyle M."/>
            <person name="Deiros D.R."/>
            <person name="Dinh H."/>
            <person name="Forbes L."/>
            <person name="Fowler G."/>
            <person name="Francisco L."/>
            <person name="Fu Q."/>
            <person name="Gubbala S."/>
            <person name="Hale W."/>
            <person name="Han Y."/>
            <person name="Hemphill L."/>
            <person name="Highlander S.K."/>
            <person name="Hirani K."/>
            <person name="Hogues M."/>
            <person name="Jackson L."/>
            <person name="Jakkamsetti A."/>
            <person name="Javaid M."/>
            <person name="Jiang H."/>
            <person name="Korchina V."/>
            <person name="Kovar C."/>
            <person name="Lara F."/>
            <person name="Lee S."/>
            <person name="Mata R."/>
            <person name="Mathew T."/>
            <person name="Moen C."/>
            <person name="Morales K."/>
            <person name="Munidasa M."/>
            <person name="Nazareth L."/>
            <person name="Ngo R."/>
            <person name="Nguyen L."/>
            <person name="Okwuonu G."/>
            <person name="Ongeri F."/>
            <person name="Patil S."/>
            <person name="Petrosino J."/>
            <person name="Pham C."/>
            <person name="Pham P."/>
            <person name="Pu L.-L."/>
            <person name="Puazo M."/>
            <person name="Raj R."/>
            <person name="Reid J."/>
            <person name="Rouhana J."/>
            <person name="Saada N."/>
            <person name="Shang Y."/>
            <person name="Simmons D."/>
            <person name="Thornton R."/>
            <person name="Warren J."/>
            <person name="Weissenberger G."/>
            <person name="Zhang J."/>
            <person name="Zhang L."/>
            <person name="Zhou C."/>
            <person name="Zhu D."/>
            <person name="Muzny D."/>
            <person name="Worley K."/>
            <person name="Gibbs R."/>
        </authorList>
    </citation>
    <scope>NUCLEOTIDE SEQUENCE [LARGE SCALE GENOMIC DNA]</scope>
    <source>
        <strain evidence="4 5">DSM 16047</strain>
    </source>
</reference>
<dbReference type="PROSITE" id="PS50977">
    <property type="entry name" value="HTH_TETR_2"/>
    <property type="match status" value="1"/>
</dbReference>
<dbReference type="InterPro" id="IPR009057">
    <property type="entry name" value="Homeodomain-like_sf"/>
</dbReference>
<dbReference type="EMBL" id="ACGU01000110">
    <property type="protein sequence ID" value="EEJ71077.1"/>
    <property type="molecule type" value="Genomic_DNA"/>
</dbReference>